<protein>
    <submittedName>
        <fullName evidence="2">Uncharacterized protein</fullName>
    </submittedName>
</protein>
<feature type="region of interest" description="Disordered" evidence="1">
    <location>
        <begin position="29"/>
        <end position="52"/>
    </location>
</feature>
<dbReference type="AlphaFoldDB" id="A0A382C1E9"/>
<gene>
    <name evidence="2" type="ORF">METZ01_LOCUS172759</name>
</gene>
<accession>A0A382C1E9</accession>
<organism evidence="2">
    <name type="scientific">marine metagenome</name>
    <dbReference type="NCBI Taxonomy" id="408172"/>
    <lineage>
        <taxon>unclassified sequences</taxon>
        <taxon>metagenomes</taxon>
        <taxon>ecological metagenomes</taxon>
    </lineage>
</organism>
<evidence type="ECO:0000256" key="1">
    <source>
        <dbReference type="SAM" id="MobiDB-lite"/>
    </source>
</evidence>
<name>A0A382C1E9_9ZZZZ</name>
<feature type="non-terminal residue" evidence="2">
    <location>
        <position position="52"/>
    </location>
</feature>
<sequence>MQLNPAHHLDHRLQEIDQQINTALRDIRRNMQELEKASTNGRTSGSSPRKDF</sequence>
<dbReference type="EMBL" id="UINC01032366">
    <property type="protein sequence ID" value="SVB19905.1"/>
    <property type="molecule type" value="Genomic_DNA"/>
</dbReference>
<reference evidence="2" key="1">
    <citation type="submission" date="2018-05" db="EMBL/GenBank/DDBJ databases">
        <authorList>
            <person name="Lanie J.A."/>
            <person name="Ng W.-L."/>
            <person name="Kazmierczak K.M."/>
            <person name="Andrzejewski T.M."/>
            <person name="Davidsen T.M."/>
            <person name="Wayne K.J."/>
            <person name="Tettelin H."/>
            <person name="Glass J.I."/>
            <person name="Rusch D."/>
            <person name="Podicherti R."/>
            <person name="Tsui H.-C.T."/>
            <person name="Winkler M.E."/>
        </authorList>
    </citation>
    <scope>NUCLEOTIDE SEQUENCE</scope>
</reference>
<evidence type="ECO:0000313" key="2">
    <source>
        <dbReference type="EMBL" id="SVB19905.1"/>
    </source>
</evidence>
<feature type="compositionally biased region" description="Polar residues" evidence="1">
    <location>
        <begin position="37"/>
        <end position="52"/>
    </location>
</feature>
<proteinExistence type="predicted"/>